<dbReference type="AlphaFoldDB" id="A0A6P6B552"/>
<dbReference type="Pfam" id="PF13424">
    <property type="entry name" value="TPR_12"/>
    <property type="match status" value="2"/>
</dbReference>
<dbReference type="KEGG" id="dzi:111314693"/>
<evidence type="ECO:0000256" key="1">
    <source>
        <dbReference type="PROSITE-ProRule" id="PRU00339"/>
    </source>
</evidence>
<dbReference type="Gene3D" id="1.25.40.10">
    <property type="entry name" value="Tetratricopeptide repeat domain"/>
    <property type="match status" value="2"/>
</dbReference>
<dbReference type="InterPro" id="IPR011990">
    <property type="entry name" value="TPR-like_helical_dom_sf"/>
</dbReference>
<dbReference type="PANTHER" id="PTHR47689">
    <property type="entry name" value="TETRATRICOPEPTIDE REPEAT (TPR)-LIKE SUPERFAMILY PROTEIN"/>
    <property type="match status" value="1"/>
</dbReference>
<dbReference type="RefSeq" id="XP_022772041.1">
    <property type="nucleotide sequence ID" value="XM_022916306.1"/>
</dbReference>
<dbReference type="SUPFAM" id="SSF48452">
    <property type="entry name" value="TPR-like"/>
    <property type="match status" value="2"/>
</dbReference>
<dbReference type="SMART" id="SM00028">
    <property type="entry name" value="TPR"/>
    <property type="match status" value="5"/>
</dbReference>
<feature type="repeat" description="TPR" evidence="1">
    <location>
        <begin position="208"/>
        <end position="241"/>
    </location>
</feature>
<accession>A0A6P6B552</accession>
<evidence type="ECO:0000313" key="2">
    <source>
        <dbReference type="Proteomes" id="UP000515121"/>
    </source>
</evidence>
<dbReference type="Pfam" id="PF13374">
    <property type="entry name" value="TPR_10"/>
    <property type="match status" value="1"/>
</dbReference>
<dbReference type="OrthoDB" id="1658288at2759"/>
<protein>
    <submittedName>
        <fullName evidence="3">Kinesin light chain 3 isoform X1</fullName>
    </submittedName>
</protein>
<gene>
    <name evidence="3" type="primary">LOC111314693</name>
</gene>
<dbReference type="PANTHER" id="PTHR47689:SF2">
    <property type="entry name" value="TETRATRICOPEPTIDE REPEAT (TPR)-LIKE SUPERFAMILY PROTEIN"/>
    <property type="match status" value="1"/>
</dbReference>
<name>A0A6P6B552_DURZI</name>
<keyword evidence="2" id="KW-1185">Reference proteome</keyword>
<dbReference type="PROSITE" id="PS50005">
    <property type="entry name" value="TPR"/>
    <property type="match status" value="1"/>
</dbReference>
<dbReference type="InterPro" id="IPR019734">
    <property type="entry name" value="TPR_rpt"/>
</dbReference>
<organism evidence="2 3">
    <name type="scientific">Durio zibethinus</name>
    <name type="common">Durian</name>
    <dbReference type="NCBI Taxonomy" id="66656"/>
    <lineage>
        <taxon>Eukaryota</taxon>
        <taxon>Viridiplantae</taxon>
        <taxon>Streptophyta</taxon>
        <taxon>Embryophyta</taxon>
        <taxon>Tracheophyta</taxon>
        <taxon>Spermatophyta</taxon>
        <taxon>Magnoliopsida</taxon>
        <taxon>eudicotyledons</taxon>
        <taxon>Gunneridae</taxon>
        <taxon>Pentapetalae</taxon>
        <taxon>rosids</taxon>
        <taxon>malvids</taxon>
        <taxon>Malvales</taxon>
        <taxon>Malvaceae</taxon>
        <taxon>Helicteroideae</taxon>
        <taxon>Durio</taxon>
    </lineage>
</organism>
<dbReference type="Proteomes" id="UP000515121">
    <property type="component" value="Unplaced"/>
</dbReference>
<reference evidence="3" key="1">
    <citation type="submission" date="2025-08" db="UniProtKB">
        <authorList>
            <consortium name="RefSeq"/>
        </authorList>
    </citation>
    <scope>IDENTIFICATION</scope>
    <source>
        <tissue evidence="3">Fruit stalk</tissue>
    </source>
</reference>
<proteinExistence type="predicted"/>
<keyword evidence="1" id="KW-0802">TPR repeat</keyword>
<sequence length="558" mass="62442">MFLRKAAVSLLRRVRLPSQSVSASASRPATATATAFPFSLSSKIKFPYHIGYGSSWSTGQADPPIWIILTGQAAIILGININPVLADDESIQTSSESDVQGANIVGLRKIEDGSVISNIHTSKWRIFTDNGRDYFLQGKLEEAETFFLSAIQEAKEGFGERDPHVASACNNLAELYRVKRAFDKAEPLYLEAINILEEAFSSEDIRVGVALHNLGQFYLVQRKLEEARMCYERALKIKGRVLGRGNLDYADTMYHLGTVLYFQGRLDDSEVLVQDSIRILEENGQGESMACIRRLRYLAQIYIKSNLISEAENVQRKVLHIIELSKGWNSLDTVVAAEGLGLTLQSSGSLKEAQELLERCLDARKTLLPEDHIQIGANMLHIARVVMLNSNQLRRMHVSDAIAELDKAKGLLNNAIRIAWQVINKLKRQSKKQDYGVSGENGRDGHAALIILLQSLDSLGLLEINRKELLESGEKLLSTPEAKDAHFECISAYKEFATEMLMSDSREVKAEYLSCLKHLSSLIDAEGTKQYRGTTLQEFKDEIKRVEHDISSSKRRKN</sequence>
<dbReference type="GeneID" id="111314693"/>
<evidence type="ECO:0000313" key="3">
    <source>
        <dbReference type="RefSeq" id="XP_022772041.1"/>
    </source>
</evidence>